<dbReference type="Proteomes" id="UP000051568">
    <property type="component" value="Unassembled WGS sequence"/>
</dbReference>
<reference evidence="1 2" key="1">
    <citation type="journal article" date="2015" name="Genome Announc.">
        <title>Expanding the biotechnology potential of lactobacilli through comparative genomics of 213 strains and associated genera.</title>
        <authorList>
            <person name="Sun Z."/>
            <person name="Harris H.M."/>
            <person name="McCann A."/>
            <person name="Guo C."/>
            <person name="Argimon S."/>
            <person name="Zhang W."/>
            <person name="Yang X."/>
            <person name="Jeffery I.B."/>
            <person name="Cooney J.C."/>
            <person name="Kagawa T.F."/>
            <person name="Liu W."/>
            <person name="Song Y."/>
            <person name="Salvetti E."/>
            <person name="Wrobel A."/>
            <person name="Rasinkangas P."/>
            <person name="Parkhill J."/>
            <person name="Rea M.C."/>
            <person name="O'Sullivan O."/>
            <person name="Ritari J."/>
            <person name="Douillard F.P."/>
            <person name="Paul Ross R."/>
            <person name="Yang R."/>
            <person name="Briner A.E."/>
            <person name="Felis G.E."/>
            <person name="de Vos W.M."/>
            <person name="Barrangou R."/>
            <person name="Klaenhammer T.R."/>
            <person name="Caufield P.W."/>
            <person name="Cui Y."/>
            <person name="Zhang H."/>
            <person name="O'Toole P.W."/>
        </authorList>
    </citation>
    <scope>NUCLEOTIDE SEQUENCE [LARGE SCALE GENOMIC DNA]</scope>
    <source>
        <strain evidence="1 2">DSM 17757</strain>
    </source>
</reference>
<comment type="caution">
    <text evidence="1">The sequence shown here is derived from an EMBL/GenBank/DDBJ whole genome shotgun (WGS) entry which is preliminary data.</text>
</comment>
<sequence length="131" mass="15224">MQRPSWRLKRHGDKHAVWTNEHLERHLTISVKNREYIYPVIITPKASEPHAFTVKILDIDGMTEGNSVSDPLDMAIVFVGAYSFNNELPPSNTNLPDRKNNQIISLIQVHPDKYKRKHDNKVIKNIYIKII</sequence>
<dbReference type="OrthoDB" id="5419659at2"/>
<proteinExistence type="predicted"/>
<evidence type="ECO:0000313" key="1">
    <source>
        <dbReference type="EMBL" id="KRN67183.1"/>
    </source>
</evidence>
<organism evidence="1 2">
    <name type="scientific">Pediococcus cellicola</name>
    <dbReference type="NCBI Taxonomy" id="319652"/>
    <lineage>
        <taxon>Bacteria</taxon>
        <taxon>Bacillati</taxon>
        <taxon>Bacillota</taxon>
        <taxon>Bacilli</taxon>
        <taxon>Lactobacillales</taxon>
        <taxon>Lactobacillaceae</taxon>
        <taxon>Pediococcus</taxon>
    </lineage>
</organism>
<keyword evidence="2" id="KW-1185">Reference proteome</keyword>
<dbReference type="AlphaFoldDB" id="A0A0R2IQ40"/>
<gene>
    <name evidence="1" type="ORF">IV80_GL000713</name>
</gene>
<accession>A0A0R2IQ40</accession>
<protein>
    <submittedName>
        <fullName evidence="1">Uncharacterized protein</fullName>
    </submittedName>
</protein>
<dbReference type="RefSeq" id="WP_057748805.1">
    <property type="nucleotide sequence ID" value="NZ_BJVH01000003.1"/>
</dbReference>
<dbReference type="EMBL" id="JQBR01000002">
    <property type="protein sequence ID" value="KRN67183.1"/>
    <property type="molecule type" value="Genomic_DNA"/>
</dbReference>
<evidence type="ECO:0000313" key="2">
    <source>
        <dbReference type="Proteomes" id="UP000051568"/>
    </source>
</evidence>
<dbReference type="PATRIC" id="fig|319652.3.peg.721"/>
<dbReference type="Gene3D" id="3.30.160.250">
    <property type="match status" value="1"/>
</dbReference>
<name>A0A0R2IQ40_9LACO</name>